<keyword evidence="5 9" id="KW-0547">Nucleotide-binding</keyword>
<evidence type="ECO:0000256" key="7">
    <source>
        <dbReference type="ARBA" id="ARBA00022840"/>
    </source>
</evidence>
<keyword evidence="9" id="KW-0963">Cytoplasm</keyword>
<dbReference type="PANTHER" id="PTHR23342">
    <property type="entry name" value="N-ACETYLGLUTAMATE SYNTHASE"/>
    <property type="match status" value="1"/>
</dbReference>
<evidence type="ECO:0000256" key="4">
    <source>
        <dbReference type="ARBA" id="ARBA00022679"/>
    </source>
</evidence>
<evidence type="ECO:0000313" key="11">
    <source>
        <dbReference type="EMBL" id="KOO38331.1"/>
    </source>
</evidence>
<feature type="binding site" evidence="9">
    <location>
        <begin position="41"/>
        <end position="42"/>
    </location>
    <ligand>
        <name>substrate</name>
    </ligand>
</feature>
<feature type="site" description="Transition state stabilizer" evidence="9">
    <location>
        <position position="8"/>
    </location>
</feature>
<comment type="function">
    <text evidence="9">Catalyzes the ATP-dependent phosphorylation of N-acetyl-L-glutamate.</text>
</comment>
<feature type="site" description="Transition state stabilizer" evidence="9">
    <location>
        <position position="215"/>
    </location>
</feature>
<comment type="caution">
    <text evidence="11">The sequence shown here is derived from an EMBL/GenBank/DDBJ whole genome shotgun (WGS) entry which is preliminary data.</text>
</comment>
<feature type="domain" description="Aspartate/glutamate/uridylate kinase" evidence="10">
    <location>
        <begin position="4"/>
        <end position="225"/>
    </location>
</feature>
<dbReference type="GO" id="GO:0005737">
    <property type="term" value="C:cytoplasm"/>
    <property type="evidence" value="ECO:0007669"/>
    <property type="project" value="UniProtKB-SubCell"/>
</dbReference>
<dbReference type="SUPFAM" id="SSF53633">
    <property type="entry name" value="Carbamate kinase-like"/>
    <property type="match status" value="1"/>
</dbReference>
<evidence type="ECO:0000256" key="5">
    <source>
        <dbReference type="ARBA" id="ARBA00022741"/>
    </source>
</evidence>
<dbReference type="Gene3D" id="3.40.1160.10">
    <property type="entry name" value="Acetylglutamate kinase-like"/>
    <property type="match status" value="1"/>
</dbReference>
<dbReference type="FunFam" id="3.40.1160.10:FF:000004">
    <property type="entry name" value="Acetylglutamate kinase"/>
    <property type="match status" value="1"/>
</dbReference>
<accession>A0A4Y7WXJ9</accession>
<protein>
    <recommendedName>
        <fullName evidence="9">Acetylglutamate kinase</fullName>
        <ecNumber evidence="9">2.7.2.8</ecNumber>
    </recommendedName>
    <alternativeName>
        <fullName evidence="9">N-acetyl-L-glutamate 5-phosphotransferase</fullName>
    </alternativeName>
    <alternativeName>
        <fullName evidence="9">NAG kinase</fullName>
        <shortName evidence="9">NAGK</shortName>
    </alternativeName>
</protein>
<gene>
    <name evidence="9" type="primary">argB</name>
    <name evidence="11" type="ORF">AMD02_05230</name>
</gene>
<dbReference type="PANTHER" id="PTHR23342:SF0">
    <property type="entry name" value="N-ACETYLGLUTAMATE SYNTHASE, MITOCHONDRIAL"/>
    <property type="match status" value="1"/>
</dbReference>
<keyword evidence="4 9" id="KW-0808">Transferase</keyword>
<organism evidence="11">
    <name type="scientific">Halalkalibacterium halodurans</name>
    <name type="common">Bacillus halodurans</name>
    <dbReference type="NCBI Taxonomy" id="86665"/>
    <lineage>
        <taxon>Bacteria</taxon>
        <taxon>Bacillati</taxon>
        <taxon>Bacillota</taxon>
        <taxon>Bacilli</taxon>
        <taxon>Bacillales</taxon>
        <taxon>Bacillaceae</taxon>
        <taxon>Halalkalibacterium (ex Joshi et al. 2022)</taxon>
    </lineage>
</organism>
<evidence type="ECO:0000259" key="10">
    <source>
        <dbReference type="Pfam" id="PF00696"/>
    </source>
</evidence>
<dbReference type="InterPro" id="IPR036393">
    <property type="entry name" value="AceGlu_kinase-like_sf"/>
</dbReference>
<keyword evidence="3 9" id="KW-0028">Amino-acid biosynthesis</keyword>
<evidence type="ECO:0000256" key="1">
    <source>
        <dbReference type="ARBA" id="ARBA00004828"/>
    </source>
</evidence>
<dbReference type="GO" id="GO:0042450">
    <property type="term" value="P:L-arginine biosynthetic process via ornithine"/>
    <property type="evidence" value="ECO:0007669"/>
    <property type="project" value="UniProtKB-UniRule"/>
</dbReference>
<accession>A0A0M0KHM2</accession>
<reference evidence="11" key="1">
    <citation type="submission" date="2015-08" db="EMBL/GenBank/DDBJ databases">
        <title>Complete DNA Sequence of Pseudomonas syringae pv. actinidiae, the Causal Agent of Kiwifruit Canker Disease.</title>
        <authorList>
            <person name="Rikkerink E.H.A."/>
            <person name="Fineran P.C."/>
        </authorList>
    </citation>
    <scope>NUCLEOTIDE SEQUENCE</scope>
    <source>
        <strain evidence="11">DSM 13666</strain>
    </source>
</reference>
<dbReference type="EMBL" id="LILD01000001">
    <property type="protein sequence ID" value="KOO38331.1"/>
    <property type="molecule type" value="Genomic_DNA"/>
</dbReference>
<dbReference type="Pfam" id="PF00696">
    <property type="entry name" value="AA_kinase"/>
    <property type="match status" value="1"/>
</dbReference>
<evidence type="ECO:0000256" key="6">
    <source>
        <dbReference type="ARBA" id="ARBA00022777"/>
    </source>
</evidence>
<sequence>MGDIVVIKCGGSVLDSLSDSFFTSVRRLQAEGAKPIIVHGGGPAINGMLAKLEVETTFVDGLRKTTDSVLSVAEMVLCGQTNKKVVRKLQKAGVKSIGLSGSDGELVRVKAIDEANLGYVGEPVHVNGELLHMLVADGFVPVLAPIGVNDEFEPYNVNADTVAGAVATALQAKELIFVTDVAGILKDDELVPALTPEEVESLIEEGTIYGGMIPKVRSAIHSLTGTLEAVSIVNGNDVFFAESGKLIGTTIKKQVIHSQG</sequence>
<dbReference type="HAMAP" id="MF_00082">
    <property type="entry name" value="ArgB"/>
    <property type="match status" value="1"/>
</dbReference>
<dbReference type="PATRIC" id="fig|136160.3.peg.1329"/>
<dbReference type="InterPro" id="IPR004662">
    <property type="entry name" value="AcgluKinase_fam"/>
</dbReference>
<evidence type="ECO:0000256" key="9">
    <source>
        <dbReference type="HAMAP-Rule" id="MF_00082"/>
    </source>
</evidence>
<dbReference type="InterPro" id="IPR037528">
    <property type="entry name" value="ArgB"/>
</dbReference>
<comment type="similarity">
    <text evidence="9">Belongs to the acetylglutamate kinase family. ArgB subfamily.</text>
</comment>
<feature type="binding site" evidence="9">
    <location>
        <position position="156"/>
    </location>
    <ligand>
        <name>substrate</name>
    </ligand>
</feature>
<proteinExistence type="inferred from homology"/>
<dbReference type="PIRSF" id="PIRSF000728">
    <property type="entry name" value="NAGK"/>
    <property type="match status" value="1"/>
</dbReference>
<dbReference type="GO" id="GO:0005524">
    <property type="term" value="F:ATP binding"/>
    <property type="evidence" value="ECO:0007669"/>
    <property type="project" value="UniProtKB-UniRule"/>
</dbReference>
<dbReference type="UniPathway" id="UPA00068">
    <property type="reaction ID" value="UER00107"/>
</dbReference>
<keyword evidence="2 9" id="KW-0055">Arginine biosynthesis</keyword>
<evidence type="ECO:0000256" key="8">
    <source>
        <dbReference type="ARBA" id="ARBA00048141"/>
    </source>
</evidence>
<dbReference type="GeneID" id="87598425"/>
<keyword evidence="6 9" id="KW-0418">Kinase</keyword>
<comment type="pathway">
    <text evidence="1 9">Amino-acid biosynthesis; L-arginine biosynthesis; N(2)-acetyl-L-ornithine from L-glutamate: step 2/4.</text>
</comment>
<evidence type="ECO:0000256" key="2">
    <source>
        <dbReference type="ARBA" id="ARBA00022571"/>
    </source>
</evidence>
<dbReference type="GO" id="GO:0003991">
    <property type="term" value="F:acetylglutamate kinase activity"/>
    <property type="evidence" value="ECO:0007669"/>
    <property type="project" value="UniProtKB-UniRule"/>
</dbReference>
<dbReference type="CDD" id="cd04238">
    <property type="entry name" value="AAK_NAGK-like"/>
    <property type="match status" value="1"/>
</dbReference>
<keyword evidence="7 9" id="KW-0067">ATP-binding</keyword>
<feature type="binding site" evidence="9">
    <location>
        <position position="63"/>
    </location>
    <ligand>
        <name>substrate</name>
    </ligand>
</feature>
<dbReference type="RefSeq" id="WP_083445611.1">
    <property type="nucleotide sequence ID" value="NZ_CP040441.1"/>
</dbReference>
<name>A0A0M0KHM2_ALKHA</name>
<comment type="catalytic activity">
    <reaction evidence="8 9">
        <text>N-acetyl-L-glutamate + ATP = N-acetyl-L-glutamyl 5-phosphate + ADP</text>
        <dbReference type="Rhea" id="RHEA:14629"/>
        <dbReference type="ChEBI" id="CHEBI:30616"/>
        <dbReference type="ChEBI" id="CHEBI:44337"/>
        <dbReference type="ChEBI" id="CHEBI:57936"/>
        <dbReference type="ChEBI" id="CHEBI:456216"/>
        <dbReference type="EC" id="2.7.2.8"/>
    </reaction>
</comment>
<dbReference type="InterPro" id="IPR001048">
    <property type="entry name" value="Asp/Glu/Uridylate_kinase"/>
</dbReference>
<comment type="subcellular location">
    <subcellularLocation>
        <location evidence="9">Cytoplasm</location>
    </subcellularLocation>
</comment>
<dbReference type="AlphaFoldDB" id="A0A0M0KHM2"/>
<dbReference type="EC" id="2.7.2.8" evidence="9"/>
<evidence type="ECO:0000256" key="3">
    <source>
        <dbReference type="ARBA" id="ARBA00022605"/>
    </source>
</evidence>
<dbReference type="NCBIfam" id="TIGR00761">
    <property type="entry name" value="argB"/>
    <property type="match status" value="1"/>
</dbReference>